<dbReference type="InterPro" id="IPR002197">
    <property type="entry name" value="HTH_Fis"/>
</dbReference>
<evidence type="ECO:0000256" key="1">
    <source>
        <dbReference type="ARBA" id="ARBA00022741"/>
    </source>
</evidence>
<dbReference type="InterPro" id="IPR001789">
    <property type="entry name" value="Sig_transdc_resp-reg_receiver"/>
</dbReference>
<dbReference type="GO" id="GO:0006355">
    <property type="term" value="P:regulation of DNA-templated transcription"/>
    <property type="evidence" value="ECO:0007669"/>
    <property type="project" value="InterPro"/>
</dbReference>
<keyword evidence="3" id="KW-0805">Transcription regulation</keyword>
<dbReference type="Gene3D" id="1.10.10.60">
    <property type="entry name" value="Homeodomain-like"/>
    <property type="match status" value="1"/>
</dbReference>
<reference evidence="9" key="1">
    <citation type="submission" date="2015-07" db="EMBL/GenBank/DDBJ databases">
        <title>Genome sequencing of Sunxiuqinia dokdonensis strain SK.</title>
        <authorList>
            <person name="Ahn S."/>
            <person name="Kim B.-C."/>
        </authorList>
    </citation>
    <scope>NUCLEOTIDE SEQUENCE [LARGE SCALE GENOMIC DNA]</scope>
    <source>
        <strain evidence="9">SK</strain>
    </source>
</reference>
<dbReference type="SUPFAM" id="SSF46689">
    <property type="entry name" value="Homeodomain-like"/>
    <property type="match status" value="1"/>
</dbReference>
<gene>
    <name evidence="8" type="ORF">NC99_25240</name>
</gene>
<dbReference type="CDD" id="cd00009">
    <property type="entry name" value="AAA"/>
    <property type="match status" value="1"/>
</dbReference>
<dbReference type="InterPro" id="IPR003593">
    <property type="entry name" value="AAA+_ATPase"/>
</dbReference>
<evidence type="ECO:0000256" key="3">
    <source>
        <dbReference type="ARBA" id="ARBA00023015"/>
    </source>
</evidence>
<evidence type="ECO:0000259" key="6">
    <source>
        <dbReference type="PROSITE" id="PS50045"/>
    </source>
</evidence>
<keyword evidence="5" id="KW-0597">Phosphoprotein</keyword>
<dbReference type="AlphaFoldDB" id="A0A0L8V8C1"/>
<dbReference type="PROSITE" id="PS50045">
    <property type="entry name" value="SIGMA54_INTERACT_4"/>
    <property type="match status" value="1"/>
</dbReference>
<dbReference type="Gene3D" id="3.40.50.2300">
    <property type="match status" value="1"/>
</dbReference>
<dbReference type="SMART" id="SM00382">
    <property type="entry name" value="AAA"/>
    <property type="match status" value="1"/>
</dbReference>
<dbReference type="Proteomes" id="UP000036958">
    <property type="component" value="Unassembled WGS sequence"/>
</dbReference>
<dbReference type="STRING" id="1409788.NC99_25240"/>
<dbReference type="InterPro" id="IPR025943">
    <property type="entry name" value="Sigma_54_int_dom_ATP-bd_2"/>
</dbReference>
<dbReference type="EMBL" id="LGIA01000156">
    <property type="protein sequence ID" value="KOH44686.1"/>
    <property type="molecule type" value="Genomic_DNA"/>
</dbReference>
<dbReference type="GO" id="GO:0000160">
    <property type="term" value="P:phosphorelay signal transduction system"/>
    <property type="evidence" value="ECO:0007669"/>
    <property type="project" value="InterPro"/>
</dbReference>
<dbReference type="GO" id="GO:0043565">
    <property type="term" value="F:sequence-specific DNA binding"/>
    <property type="evidence" value="ECO:0007669"/>
    <property type="project" value="InterPro"/>
</dbReference>
<organism evidence="8 9">
    <name type="scientific">Sunxiuqinia dokdonensis</name>
    <dbReference type="NCBI Taxonomy" id="1409788"/>
    <lineage>
        <taxon>Bacteria</taxon>
        <taxon>Pseudomonadati</taxon>
        <taxon>Bacteroidota</taxon>
        <taxon>Bacteroidia</taxon>
        <taxon>Marinilabiliales</taxon>
        <taxon>Prolixibacteraceae</taxon>
        <taxon>Sunxiuqinia</taxon>
    </lineage>
</organism>
<keyword evidence="2" id="KW-0067">ATP-binding</keyword>
<dbReference type="PROSITE" id="PS50110">
    <property type="entry name" value="RESPONSE_REGULATORY"/>
    <property type="match status" value="1"/>
</dbReference>
<accession>A0A0L8V8C1</accession>
<proteinExistence type="predicted"/>
<feature type="modified residue" description="4-aspartylphosphate" evidence="5">
    <location>
        <position position="26"/>
    </location>
</feature>
<dbReference type="Pfam" id="PF25601">
    <property type="entry name" value="AAA_lid_14"/>
    <property type="match status" value="1"/>
</dbReference>
<dbReference type="InterPro" id="IPR058031">
    <property type="entry name" value="AAA_lid_NorR"/>
</dbReference>
<dbReference type="Pfam" id="PF02954">
    <property type="entry name" value="HTH_8"/>
    <property type="match status" value="1"/>
</dbReference>
<dbReference type="PROSITE" id="PS00676">
    <property type="entry name" value="SIGMA54_INTERACT_2"/>
    <property type="match status" value="1"/>
</dbReference>
<dbReference type="SUPFAM" id="SSF52540">
    <property type="entry name" value="P-loop containing nucleoside triphosphate hydrolases"/>
    <property type="match status" value="1"/>
</dbReference>
<dbReference type="Gene3D" id="3.40.50.300">
    <property type="entry name" value="P-loop containing nucleotide triphosphate hydrolases"/>
    <property type="match status" value="1"/>
</dbReference>
<keyword evidence="4" id="KW-0804">Transcription</keyword>
<evidence type="ECO:0000313" key="8">
    <source>
        <dbReference type="EMBL" id="KOH44686.1"/>
    </source>
</evidence>
<dbReference type="InterPro" id="IPR027417">
    <property type="entry name" value="P-loop_NTPase"/>
</dbReference>
<name>A0A0L8V8C1_9BACT</name>
<evidence type="ECO:0000256" key="2">
    <source>
        <dbReference type="ARBA" id="ARBA00022840"/>
    </source>
</evidence>
<dbReference type="PANTHER" id="PTHR32071:SF121">
    <property type="entry name" value="SIGMA L-DEPENDENT TRANSCRIPTIONAL REGULATOR YQIR-RELATED"/>
    <property type="match status" value="1"/>
</dbReference>
<dbReference type="PRINTS" id="PR01590">
    <property type="entry name" value="HTHFIS"/>
</dbReference>
<evidence type="ECO:0000259" key="7">
    <source>
        <dbReference type="PROSITE" id="PS50110"/>
    </source>
</evidence>
<feature type="domain" description="Sigma-54 factor interaction" evidence="6">
    <location>
        <begin position="116"/>
        <end position="345"/>
    </location>
</feature>
<dbReference type="Gene3D" id="1.10.8.60">
    <property type="match status" value="1"/>
</dbReference>
<evidence type="ECO:0000256" key="5">
    <source>
        <dbReference type="PROSITE-ProRule" id="PRU00169"/>
    </source>
</evidence>
<comment type="caution">
    <text evidence="8">The sequence shown here is derived from an EMBL/GenBank/DDBJ whole genome shotgun (WGS) entry which is preliminary data.</text>
</comment>
<dbReference type="InterPro" id="IPR009057">
    <property type="entry name" value="Homeodomain-like_sf"/>
</dbReference>
<keyword evidence="9" id="KW-1185">Reference proteome</keyword>
<dbReference type="SUPFAM" id="SSF52172">
    <property type="entry name" value="CheY-like"/>
    <property type="match status" value="1"/>
</dbReference>
<dbReference type="PANTHER" id="PTHR32071">
    <property type="entry name" value="TRANSCRIPTIONAL REGULATORY PROTEIN"/>
    <property type="match status" value="1"/>
</dbReference>
<sequence length="422" mass="47474">MLQSDNGAKGLKILEKNPDILLVVCDVRLPDSNGLELLTVMKQQHPPVEVILLTAYGTIHDGVLAMKRGAFDYITKGDGDEQIIVTVEKAVEKGKLKRRIFELENKLESRYRFDRIIGASKSIRQTIELARRVAPTDSTVLLEGGTGTGKELFAQSIHTESLRKNKPFVAVNCSAFPKDLLESEIFGHKKGAFTGAMFDKKGLFEEANEGTLFLDEVGEMHPDLQAKLLRVLEDQTFTKIGDTKMTRVNVRIIAATNRDLMSEVARENFRHDLYYRLSVFKIPIPALRDRKDDIPKLVAHFIQMYATKTKKKIAGASPEFLDKLKAFDWPGNTRELKNVIERAVILADKPTLSPDLLPYEIQHPDLKQSGYDPLGTLEDMERIHILKMLQHTGGNKTKAAEKLGISPPTLYRKLEQYGIAIP</sequence>
<dbReference type="GO" id="GO:0005524">
    <property type="term" value="F:ATP binding"/>
    <property type="evidence" value="ECO:0007669"/>
    <property type="project" value="UniProtKB-KW"/>
</dbReference>
<dbReference type="FunFam" id="3.40.50.300:FF:000006">
    <property type="entry name" value="DNA-binding transcriptional regulator NtrC"/>
    <property type="match status" value="1"/>
</dbReference>
<dbReference type="Pfam" id="PF00072">
    <property type="entry name" value="Response_reg"/>
    <property type="match status" value="1"/>
</dbReference>
<evidence type="ECO:0000256" key="4">
    <source>
        <dbReference type="ARBA" id="ARBA00023163"/>
    </source>
</evidence>
<dbReference type="InterPro" id="IPR002078">
    <property type="entry name" value="Sigma_54_int"/>
</dbReference>
<keyword evidence="1" id="KW-0547">Nucleotide-binding</keyword>
<dbReference type="Pfam" id="PF00158">
    <property type="entry name" value="Sigma54_activat"/>
    <property type="match status" value="1"/>
</dbReference>
<evidence type="ECO:0000313" key="9">
    <source>
        <dbReference type="Proteomes" id="UP000036958"/>
    </source>
</evidence>
<protein>
    <submittedName>
        <fullName evidence="8">Chemotaxis protein CheY</fullName>
    </submittedName>
</protein>
<feature type="domain" description="Response regulatory" evidence="7">
    <location>
        <begin position="1"/>
        <end position="91"/>
    </location>
</feature>
<dbReference type="InterPro" id="IPR011006">
    <property type="entry name" value="CheY-like_superfamily"/>
</dbReference>